<organism evidence="2 3">
    <name type="scientific">Choiromyces venosus 120613-1</name>
    <dbReference type="NCBI Taxonomy" id="1336337"/>
    <lineage>
        <taxon>Eukaryota</taxon>
        <taxon>Fungi</taxon>
        <taxon>Dikarya</taxon>
        <taxon>Ascomycota</taxon>
        <taxon>Pezizomycotina</taxon>
        <taxon>Pezizomycetes</taxon>
        <taxon>Pezizales</taxon>
        <taxon>Tuberaceae</taxon>
        <taxon>Choiromyces</taxon>
    </lineage>
</organism>
<accession>A0A3N4JU23</accession>
<dbReference type="Proteomes" id="UP000276215">
    <property type="component" value="Unassembled WGS sequence"/>
</dbReference>
<keyword evidence="1" id="KW-1133">Transmembrane helix</keyword>
<protein>
    <submittedName>
        <fullName evidence="2">Uncharacterized protein</fullName>
    </submittedName>
</protein>
<keyword evidence="1" id="KW-0472">Membrane</keyword>
<feature type="transmembrane region" description="Helical" evidence="1">
    <location>
        <begin position="20"/>
        <end position="40"/>
    </location>
</feature>
<evidence type="ECO:0000313" key="3">
    <source>
        <dbReference type="Proteomes" id="UP000276215"/>
    </source>
</evidence>
<sequence length="53" mass="6387">MDQVRGEVPRSLKRLFNSWPLSLCYSVFTYIIKLIDRLVLYNPASSLKYYEYH</sequence>
<proteinExistence type="predicted"/>
<evidence type="ECO:0000256" key="1">
    <source>
        <dbReference type="SAM" id="Phobius"/>
    </source>
</evidence>
<keyword evidence="1" id="KW-0812">Transmembrane</keyword>
<gene>
    <name evidence="2" type="ORF">L873DRAFT_1803158</name>
</gene>
<evidence type="ECO:0000313" key="2">
    <source>
        <dbReference type="EMBL" id="RPB01863.1"/>
    </source>
</evidence>
<dbReference type="EMBL" id="ML120371">
    <property type="protein sequence ID" value="RPB01863.1"/>
    <property type="molecule type" value="Genomic_DNA"/>
</dbReference>
<name>A0A3N4JU23_9PEZI</name>
<dbReference type="AlphaFoldDB" id="A0A3N4JU23"/>
<keyword evidence="3" id="KW-1185">Reference proteome</keyword>
<reference evidence="2 3" key="1">
    <citation type="journal article" date="2018" name="Nat. Ecol. Evol.">
        <title>Pezizomycetes genomes reveal the molecular basis of ectomycorrhizal truffle lifestyle.</title>
        <authorList>
            <person name="Murat C."/>
            <person name="Payen T."/>
            <person name="Noel B."/>
            <person name="Kuo A."/>
            <person name="Morin E."/>
            <person name="Chen J."/>
            <person name="Kohler A."/>
            <person name="Krizsan K."/>
            <person name="Balestrini R."/>
            <person name="Da Silva C."/>
            <person name="Montanini B."/>
            <person name="Hainaut M."/>
            <person name="Levati E."/>
            <person name="Barry K.W."/>
            <person name="Belfiori B."/>
            <person name="Cichocki N."/>
            <person name="Clum A."/>
            <person name="Dockter R.B."/>
            <person name="Fauchery L."/>
            <person name="Guy J."/>
            <person name="Iotti M."/>
            <person name="Le Tacon F."/>
            <person name="Lindquist E.A."/>
            <person name="Lipzen A."/>
            <person name="Malagnac F."/>
            <person name="Mello A."/>
            <person name="Molinier V."/>
            <person name="Miyauchi S."/>
            <person name="Poulain J."/>
            <person name="Riccioni C."/>
            <person name="Rubini A."/>
            <person name="Sitrit Y."/>
            <person name="Splivallo R."/>
            <person name="Traeger S."/>
            <person name="Wang M."/>
            <person name="Zifcakova L."/>
            <person name="Wipf D."/>
            <person name="Zambonelli A."/>
            <person name="Paolocci F."/>
            <person name="Nowrousian M."/>
            <person name="Ottonello S."/>
            <person name="Baldrian P."/>
            <person name="Spatafora J.W."/>
            <person name="Henrissat B."/>
            <person name="Nagy L.G."/>
            <person name="Aury J.M."/>
            <person name="Wincker P."/>
            <person name="Grigoriev I.V."/>
            <person name="Bonfante P."/>
            <person name="Martin F.M."/>
        </authorList>
    </citation>
    <scope>NUCLEOTIDE SEQUENCE [LARGE SCALE GENOMIC DNA]</scope>
    <source>
        <strain evidence="2 3">120613-1</strain>
    </source>
</reference>